<dbReference type="OrthoDB" id="2628917at2"/>
<sequence>MKKSTTQTSGKPDNAAEATLYSKDELITHSQALFASQPEVLIGALHGCEENELTIEAANQRIQNFLQRKVLA</sequence>
<evidence type="ECO:0000259" key="1">
    <source>
        <dbReference type="Pfam" id="PF26160"/>
    </source>
</evidence>
<reference evidence="3" key="1">
    <citation type="submission" date="2016-07" db="EMBL/GenBank/DDBJ databases">
        <authorList>
            <person name="Florea S."/>
            <person name="Webb J.S."/>
            <person name="Jaromczyk J."/>
            <person name="Schardl C.L."/>
        </authorList>
    </citation>
    <scope>NUCLEOTIDE SEQUENCE [LARGE SCALE GENOMIC DNA]</scope>
    <source>
        <strain evidence="3">CY1</strain>
    </source>
</reference>
<dbReference type="Pfam" id="PF26160">
    <property type="entry name" value="YqzN_YkzM"/>
    <property type="match status" value="1"/>
</dbReference>
<organism evidence="2 3">
    <name type="scientific">Paenibacillus ferrarius</name>
    <dbReference type="NCBI Taxonomy" id="1469647"/>
    <lineage>
        <taxon>Bacteria</taxon>
        <taxon>Bacillati</taxon>
        <taxon>Bacillota</taxon>
        <taxon>Bacilli</taxon>
        <taxon>Bacillales</taxon>
        <taxon>Paenibacillaceae</taxon>
        <taxon>Paenibacillus</taxon>
    </lineage>
</organism>
<evidence type="ECO:0000313" key="3">
    <source>
        <dbReference type="Proteomes" id="UP000190626"/>
    </source>
</evidence>
<protein>
    <recommendedName>
        <fullName evidence="1">YqzN/YkzM domain-containing protein</fullName>
    </recommendedName>
</protein>
<keyword evidence="3" id="KW-1185">Reference proteome</keyword>
<dbReference type="STRING" id="1469647.BC351_27270"/>
<proteinExistence type="predicted"/>
<dbReference type="Proteomes" id="UP000190626">
    <property type="component" value="Unassembled WGS sequence"/>
</dbReference>
<dbReference type="EMBL" id="MBTG01000015">
    <property type="protein sequence ID" value="OPH56645.1"/>
    <property type="molecule type" value="Genomic_DNA"/>
</dbReference>
<name>A0A1V4HI83_9BACL</name>
<gene>
    <name evidence="2" type="ORF">BC351_27270</name>
</gene>
<dbReference type="RefSeq" id="WP_079414107.1">
    <property type="nucleotide sequence ID" value="NZ_MBTG01000015.1"/>
</dbReference>
<dbReference type="AlphaFoldDB" id="A0A1V4HI83"/>
<comment type="caution">
    <text evidence="2">The sequence shown here is derived from an EMBL/GenBank/DDBJ whole genome shotgun (WGS) entry which is preliminary data.</text>
</comment>
<accession>A0A1V4HI83</accession>
<dbReference type="InterPro" id="IPR058869">
    <property type="entry name" value="YqzN_YkzM"/>
</dbReference>
<feature type="domain" description="YqzN/YkzM" evidence="1">
    <location>
        <begin position="19"/>
        <end position="69"/>
    </location>
</feature>
<evidence type="ECO:0000313" key="2">
    <source>
        <dbReference type="EMBL" id="OPH56645.1"/>
    </source>
</evidence>